<dbReference type="EMBL" id="MU854039">
    <property type="protein sequence ID" value="KAK3934008.1"/>
    <property type="molecule type" value="Genomic_DNA"/>
</dbReference>
<sequence>MASSRYPHRKGVDPSPLGQPLPLAFSGRTAKTRFLKAAMSEHMASWSPTDRSAHGIPGDDLVNLYRTWGEGGFGVVLTGNILIDHDHIEAPGNMIISVDSPFSGPRFDGYSALASAGKADGSLFIGQINHPGRQATQSIQPDPVSASDVQLTSSLFGEGFGKPHPATLDEIRHITDSFVHAAVFLDKAGFDGIQLHGAHGYLLAQFLSETTNLRTDAYGGSLENRARLITEIADRIRAETRPDFVLGIKINSVEFQSKGFTVDEAARLCELLEDHTFDFVELSGGTYEELGMTHRRESTKVREAFFLEFADNIVPRLNRTKAFITGGLRTAGAMVDALKTVHGIGLGRPVATEPYLPRDILSGEVKAAIQPLGIDDNDFGVTAALAGAQIKLVGKGLDPLDSSAPETVKMFKEAMAAWGAALAEKKGGDLFDHLKLNKPSRAAGRENGVLA</sequence>
<evidence type="ECO:0000256" key="5">
    <source>
        <dbReference type="SAM" id="MobiDB-lite"/>
    </source>
</evidence>
<keyword evidence="8" id="KW-1185">Reference proteome</keyword>
<dbReference type="InterPro" id="IPR051799">
    <property type="entry name" value="NADH_flavin_oxidoreductase"/>
</dbReference>
<dbReference type="PANTHER" id="PTHR43656">
    <property type="entry name" value="BINDING OXIDOREDUCTASE, PUTATIVE (AFU_ORTHOLOGUE AFUA_2G08260)-RELATED"/>
    <property type="match status" value="1"/>
</dbReference>
<protein>
    <submittedName>
        <fullName evidence="7">FMN-linked oxidoreductase</fullName>
    </submittedName>
</protein>
<dbReference type="InterPro" id="IPR001155">
    <property type="entry name" value="OxRdtase_FMN_N"/>
</dbReference>
<organism evidence="7 8">
    <name type="scientific">Diplogelasinospora grovesii</name>
    <dbReference type="NCBI Taxonomy" id="303347"/>
    <lineage>
        <taxon>Eukaryota</taxon>
        <taxon>Fungi</taxon>
        <taxon>Dikarya</taxon>
        <taxon>Ascomycota</taxon>
        <taxon>Pezizomycotina</taxon>
        <taxon>Sordariomycetes</taxon>
        <taxon>Sordariomycetidae</taxon>
        <taxon>Sordariales</taxon>
        <taxon>Diplogelasinosporaceae</taxon>
        <taxon>Diplogelasinospora</taxon>
    </lineage>
</organism>
<dbReference type="PANTHER" id="PTHR43656:SF5">
    <property type="entry name" value="NADH:FLAVIN OXIDOREDUCTASE_NADH OXIDASE N-TERMINAL DOMAIN-CONTAINING PROTEIN"/>
    <property type="match status" value="1"/>
</dbReference>
<dbReference type="GO" id="GO:0016491">
    <property type="term" value="F:oxidoreductase activity"/>
    <property type="evidence" value="ECO:0007669"/>
    <property type="project" value="UniProtKB-KW"/>
</dbReference>
<dbReference type="CDD" id="cd04733">
    <property type="entry name" value="OYE_like_2_FMN"/>
    <property type="match status" value="1"/>
</dbReference>
<dbReference type="InterPro" id="IPR013785">
    <property type="entry name" value="Aldolase_TIM"/>
</dbReference>
<dbReference type="SUPFAM" id="SSF51395">
    <property type="entry name" value="FMN-linked oxidoreductases"/>
    <property type="match status" value="1"/>
</dbReference>
<gene>
    <name evidence="7" type="ORF">QBC46DRAFT_400827</name>
</gene>
<reference evidence="8" key="1">
    <citation type="journal article" date="2023" name="Mol. Phylogenet. Evol.">
        <title>Genome-scale phylogeny and comparative genomics of the fungal order Sordariales.</title>
        <authorList>
            <person name="Hensen N."/>
            <person name="Bonometti L."/>
            <person name="Westerberg I."/>
            <person name="Brannstrom I.O."/>
            <person name="Guillou S."/>
            <person name="Cros-Aarteil S."/>
            <person name="Calhoun S."/>
            <person name="Haridas S."/>
            <person name="Kuo A."/>
            <person name="Mondo S."/>
            <person name="Pangilinan J."/>
            <person name="Riley R."/>
            <person name="LaButti K."/>
            <person name="Andreopoulos B."/>
            <person name="Lipzen A."/>
            <person name="Chen C."/>
            <person name="Yan M."/>
            <person name="Daum C."/>
            <person name="Ng V."/>
            <person name="Clum A."/>
            <person name="Steindorff A."/>
            <person name="Ohm R.A."/>
            <person name="Martin F."/>
            <person name="Silar P."/>
            <person name="Natvig D.O."/>
            <person name="Lalanne C."/>
            <person name="Gautier V."/>
            <person name="Ament-Velasquez S.L."/>
            <person name="Kruys A."/>
            <person name="Hutchinson M.I."/>
            <person name="Powell A.J."/>
            <person name="Barry K."/>
            <person name="Miller A.N."/>
            <person name="Grigoriev I.V."/>
            <person name="Debuchy R."/>
            <person name="Gladieux P."/>
            <person name="Hiltunen Thoren M."/>
            <person name="Johannesson H."/>
        </authorList>
    </citation>
    <scope>NUCLEOTIDE SEQUENCE [LARGE SCALE GENOMIC DNA]</scope>
    <source>
        <strain evidence="8">CBS 340.73</strain>
    </source>
</reference>
<dbReference type="AlphaFoldDB" id="A0AAN6RZ00"/>
<dbReference type="GO" id="GO:0010181">
    <property type="term" value="F:FMN binding"/>
    <property type="evidence" value="ECO:0007669"/>
    <property type="project" value="InterPro"/>
</dbReference>
<comment type="similarity">
    <text evidence="1">Belongs to the NADH:flavin oxidoreductase/NADH oxidase family.</text>
</comment>
<name>A0AAN6RZ00_9PEZI</name>
<feature type="domain" description="NADH:flavin oxidoreductase/NADH oxidase N-terminal" evidence="6">
    <location>
        <begin position="22"/>
        <end position="361"/>
    </location>
</feature>
<keyword evidence="2" id="KW-0285">Flavoprotein</keyword>
<dbReference type="Pfam" id="PF00724">
    <property type="entry name" value="Oxidored_FMN"/>
    <property type="match status" value="1"/>
</dbReference>
<dbReference type="Gene3D" id="3.20.20.70">
    <property type="entry name" value="Aldolase class I"/>
    <property type="match status" value="1"/>
</dbReference>
<feature type="region of interest" description="Disordered" evidence="5">
    <location>
        <begin position="1"/>
        <end position="22"/>
    </location>
</feature>
<evidence type="ECO:0000256" key="1">
    <source>
        <dbReference type="ARBA" id="ARBA00005979"/>
    </source>
</evidence>
<evidence type="ECO:0000313" key="8">
    <source>
        <dbReference type="Proteomes" id="UP001303473"/>
    </source>
</evidence>
<keyword evidence="4" id="KW-0560">Oxidoreductase</keyword>
<proteinExistence type="inferred from homology"/>
<evidence type="ECO:0000256" key="4">
    <source>
        <dbReference type="ARBA" id="ARBA00023002"/>
    </source>
</evidence>
<evidence type="ECO:0000313" key="7">
    <source>
        <dbReference type="EMBL" id="KAK3934008.1"/>
    </source>
</evidence>
<accession>A0AAN6RZ00</accession>
<comment type="caution">
    <text evidence="7">The sequence shown here is derived from an EMBL/GenBank/DDBJ whole genome shotgun (WGS) entry which is preliminary data.</text>
</comment>
<evidence type="ECO:0000256" key="2">
    <source>
        <dbReference type="ARBA" id="ARBA00022630"/>
    </source>
</evidence>
<evidence type="ECO:0000256" key="3">
    <source>
        <dbReference type="ARBA" id="ARBA00022643"/>
    </source>
</evidence>
<evidence type="ECO:0000259" key="6">
    <source>
        <dbReference type="Pfam" id="PF00724"/>
    </source>
</evidence>
<dbReference type="Proteomes" id="UP001303473">
    <property type="component" value="Unassembled WGS sequence"/>
</dbReference>
<keyword evidence="3" id="KW-0288">FMN</keyword>